<name>A0ABU6Z5G1_9FABA</name>
<dbReference type="Proteomes" id="UP001341840">
    <property type="component" value="Unassembled WGS sequence"/>
</dbReference>
<accession>A0ABU6Z5G1</accession>
<feature type="region of interest" description="Disordered" evidence="1">
    <location>
        <begin position="69"/>
        <end position="105"/>
    </location>
</feature>
<proteinExistence type="predicted"/>
<feature type="compositionally biased region" description="Pro residues" evidence="1">
    <location>
        <begin position="96"/>
        <end position="105"/>
    </location>
</feature>
<dbReference type="EMBL" id="JASCZI010271930">
    <property type="protein sequence ID" value="MED6217842.1"/>
    <property type="molecule type" value="Genomic_DNA"/>
</dbReference>
<protein>
    <submittedName>
        <fullName evidence="2">Uncharacterized protein</fullName>
    </submittedName>
</protein>
<gene>
    <name evidence="2" type="ORF">PIB30_021319</name>
</gene>
<evidence type="ECO:0000256" key="1">
    <source>
        <dbReference type="SAM" id="MobiDB-lite"/>
    </source>
</evidence>
<evidence type="ECO:0000313" key="2">
    <source>
        <dbReference type="EMBL" id="MED6217842.1"/>
    </source>
</evidence>
<keyword evidence="3" id="KW-1185">Reference proteome</keyword>
<reference evidence="2 3" key="1">
    <citation type="journal article" date="2023" name="Plants (Basel)">
        <title>Bridging the Gap: Combining Genomics and Transcriptomics Approaches to Understand Stylosanthes scabra, an Orphan Legume from the Brazilian Caatinga.</title>
        <authorList>
            <person name="Ferreira-Neto J.R.C."/>
            <person name="da Silva M.D."/>
            <person name="Binneck E."/>
            <person name="de Melo N.F."/>
            <person name="da Silva R.H."/>
            <person name="de Melo A.L.T.M."/>
            <person name="Pandolfi V."/>
            <person name="Bustamante F.O."/>
            <person name="Brasileiro-Vidal A.C."/>
            <person name="Benko-Iseppon A.M."/>
        </authorList>
    </citation>
    <scope>NUCLEOTIDE SEQUENCE [LARGE SCALE GENOMIC DNA]</scope>
    <source>
        <tissue evidence="2">Leaves</tissue>
    </source>
</reference>
<evidence type="ECO:0000313" key="3">
    <source>
        <dbReference type="Proteomes" id="UP001341840"/>
    </source>
</evidence>
<comment type="caution">
    <text evidence="2">The sequence shown here is derived from an EMBL/GenBank/DDBJ whole genome shotgun (WGS) entry which is preliminary data.</text>
</comment>
<organism evidence="2 3">
    <name type="scientific">Stylosanthes scabra</name>
    <dbReference type="NCBI Taxonomy" id="79078"/>
    <lineage>
        <taxon>Eukaryota</taxon>
        <taxon>Viridiplantae</taxon>
        <taxon>Streptophyta</taxon>
        <taxon>Embryophyta</taxon>
        <taxon>Tracheophyta</taxon>
        <taxon>Spermatophyta</taxon>
        <taxon>Magnoliopsida</taxon>
        <taxon>eudicotyledons</taxon>
        <taxon>Gunneridae</taxon>
        <taxon>Pentapetalae</taxon>
        <taxon>rosids</taxon>
        <taxon>fabids</taxon>
        <taxon>Fabales</taxon>
        <taxon>Fabaceae</taxon>
        <taxon>Papilionoideae</taxon>
        <taxon>50 kb inversion clade</taxon>
        <taxon>dalbergioids sensu lato</taxon>
        <taxon>Dalbergieae</taxon>
        <taxon>Pterocarpus clade</taxon>
        <taxon>Stylosanthes</taxon>
    </lineage>
</organism>
<sequence>MGVFQFRAKFISALLLTFLLLALITRPYVAFERRLVSRKMNANDGGGGGRHEELGRSLRLMRGMMRMRKLRSTRSVPSPPPAPMRNGKKVTLQPLSAPPNHFPHS</sequence>